<evidence type="ECO:0000313" key="1">
    <source>
        <dbReference type="EMBL" id="PPQ89295.1"/>
    </source>
</evidence>
<name>A0A409XEX8_PSICY</name>
<organism evidence="1 2">
    <name type="scientific">Psilocybe cyanescens</name>
    <dbReference type="NCBI Taxonomy" id="93625"/>
    <lineage>
        <taxon>Eukaryota</taxon>
        <taxon>Fungi</taxon>
        <taxon>Dikarya</taxon>
        <taxon>Basidiomycota</taxon>
        <taxon>Agaricomycotina</taxon>
        <taxon>Agaricomycetes</taxon>
        <taxon>Agaricomycetidae</taxon>
        <taxon>Agaricales</taxon>
        <taxon>Agaricineae</taxon>
        <taxon>Strophariaceae</taxon>
        <taxon>Psilocybe</taxon>
    </lineage>
</organism>
<dbReference type="OrthoDB" id="3049142at2759"/>
<dbReference type="EMBL" id="NHYD01001909">
    <property type="protein sequence ID" value="PPQ89295.1"/>
    <property type="molecule type" value="Genomic_DNA"/>
</dbReference>
<accession>A0A409XEX8</accession>
<dbReference type="Proteomes" id="UP000283269">
    <property type="component" value="Unassembled WGS sequence"/>
</dbReference>
<evidence type="ECO:0000313" key="2">
    <source>
        <dbReference type="Proteomes" id="UP000283269"/>
    </source>
</evidence>
<gene>
    <name evidence="1" type="ORF">CVT25_000319</name>
</gene>
<sequence length="206" mass="23337">MLKGGIESITPEDHSNDDVEIIDGPVEKKAKGKHGQVIAVKRGIEHFANRAFTKEETEKANVKMLRYFVHSNVPFSSSENYFFLKWINFVKPSYSPATQYVLMERLLPVEEAWAFTEDMKQLEGRKNLTYLIDGWEDILHRSVYGCMLAEVGKYPVVLGFEELTGIHATADNIIVVADKALKKKKVDPMNILAACTDNPTTMQAFH</sequence>
<protein>
    <recommendedName>
        <fullName evidence="3">DUF659 domain-containing protein</fullName>
    </recommendedName>
</protein>
<dbReference type="InParanoid" id="A0A409XEX8"/>
<proteinExistence type="predicted"/>
<evidence type="ECO:0008006" key="3">
    <source>
        <dbReference type="Google" id="ProtNLM"/>
    </source>
</evidence>
<keyword evidence="2" id="KW-1185">Reference proteome</keyword>
<comment type="caution">
    <text evidence="1">The sequence shown here is derived from an EMBL/GenBank/DDBJ whole genome shotgun (WGS) entry which is preliminary data.</text>
</comment>
<dbReference type="AlphaFoldDB" id="A0A409XEX8"/>
<reference evidence="1 2" key="1">
    <citation type="journal article" date="2018" name="Evol. Lett.">
        <title>Horizontal gene cluster transfer increased hallucinogenic mushroom diversity.</title>
        <authorList>
            <person name="Reynolds H.T."/>
            <person name="Vijayakumar V."/>
            <person name="Gluck-Thaler E."/>
            <person name="Korotkin H.B."/>
            <person name="Matheny P.B."/>
            <person name="Slot J.C."/>
        </authorList>
    </citation>
    <scope>NUCLEOTIDE SEQUENCE [LARGE SCALE GENOMIC DNA]</scope>
    <source>
        <strain evidence="1 2">2631</strain>
    </source>
</reference>
<dbReference type="STRING" id="93625.A0A409XEX8"/>